<comment type="similarity">
    <text evidence="12">Belongs to the cytochrome b561 family.</text>
</comment>
<evidence type="ECO:0000256" key="11">
    <source>
        <dbReference type="ARBA" id="ARBA00023136"/>
    </source>
</evidence>
<dbReference type="InterPro" id="IPR011577">
    <property type="entry name" value="Cyt_b561_bac/Ni-Hgenase"/>
</dbReference>
<dbReference type="AlphaFoldDB" id="A0A119D0U0"/>
<evidence type="ECO:0000256" key="5">
    <source>
        <dbReference type="ARBA" id="ARBA00022617"/>
    </source>
</evidence>
<dbReference type="InterPro" id="IPR052168">
    <property type="entry name" value="Cytochrome_b561_oxidase"/>
</dbReference>
<evidence type="ECO:0000256" key="9">
    <source>
        <dbReference type="ARBA" id="ARBA00022989"/>
    </source>
</evidence>
<feature type="transmembrane region" description="Helical" evidence="13">
    <location>
        <begin position="7"/>
        <end position="33"/>
    </location>
</feature>
<keyword evidence="7" id="KW-0479">Metal-binding</keyword>
<dbReference type="SUPFAM" id="SSF81342">
    <property type="entry name" value="Transmembrane di-heme cytochromes"/>
    <property type="match status" value="1"/>
</dbReference>
<dbReference type="GO" id="GO:0046872">
    <property type="term" value="F:metal ion binding"/>
    <property type="evidence" value="ECO:0007669"/>
    <property type="project" value="UniProtKB-KW"/>
</dbReference>
<evidence type="ECO:0000256" key="4">
    <source>
        <dbReference type="ARBA" id="ARBA00022475"/>
    </source>
</evidence>
<evidence type="ECO:0000256" key="13">
    <source>
        <dbReference type="SAM" id="Phobius"/>
    </source>
</evidence>
<evidence type="ECO:0000313" key="15">
    <source>
        <dbReference type="EMBL" id="KVX03473.1"/>
    </source>
</evidence>
<evidence type="ECO:0000256" key="3">
    <source>
        <dbReference type="ARBA" id="ARBA00022448"/>
    </source>
</evidence>
<gene>
    <name evidence="15" type="ORF">AWJ07_02645</name>
</gene>
<keyword evidence="3" id="KW-0813">Transport</keyword>
<keyword evidence="6 13" id="KW-0812">Transmembrane</keyword>
<evidence type="ECO:0000256" key="8">
    <source>
        <dbReference type="ARBA" id="ARBA00022982"/>
    </source>
</evidence>
<comment type="subcellular location">
    <subcellularLocation>
        <location evidence="2">Cell membrane</location>
        <topology evidence="2">Multi-pass membrane protein</topology>
    </subcellularLocation>
</comment>
<dbReference type="EMBL" id="LRDC01000001">
    <property type="protein sequence ID" value="KVX03473.1"/>
    <property type="molecule type" value="Genomic_DNA"/>
</dbReference>
<sequence>MLKNTPAGYGLVTILIHWLSAIVVIGLFSAGYWMVDLTYYSSWYQTAPHLHKSVGLLLLGLTLLRLVWRTISHTPSPISNHQPWEKGLAKWAHIILYTLMLLIMCSGIMISTADGRDIWIFDWFAVPFPNAFIDEQADIAGFIHQYLAYSLIGLVVLHAAGAIKHHVIDKDNTLKRMLMPNRIGK</sequence>
<dbReference type="GO" id="GO:0022904">
    <property type="term" value="P:respiratory electron transport chain"/>
    <property type="evidence" value="ECO:0007669"/>
    <property type="project" value="InterPro"/>
</dbReference>
<feature type="transmembrane region" description="Helical" evidence="13">
    <location>
        <begin position="91"/>
        <end position="113"/>
    </location>
</feature>
<keyword evidence="11 13" id="KW-0472">Membrane</keyword>
<evidence type="ECO:0000256" key="7">
    <source>
        <dbReference type="ARBA" id="ARBA00022723"/>
    </source>
</evidence>
<accession>A0A119D0U0</accession>
<keyword evidence="8" id="KW-0249">Electron transport</keyword>
<evidence type="ECO:0000256" key="10">
    <source>
        <dbReference type="ARBA" id="ARBA00023004"/>
    </source>
</evidence>
<evidence type="ECO:0000259" key="14">
    <source>
        <dbReference type="Pfam" id="PF01292"/>
    </source>
</evidence>
<dbReference type="Gene3D" id="1.20.950.20">
    <property type="entry name" value="Transmembrane di-heme cytochromes, Chain C"/>
    <property type="match status" value="2"/>
</dbReference>
<feature type="domain" description="Cytochrome b561 bacterial/Ni-hydrogenase" evidence="14">
    <location>
        <begin position="9"/>
        <end position="178"/>
    </location>
</feature>
<dbReference type="RefSeq" id="WP_059744105.1">
    <property type="nucleotide sequence ID" value="NZ_LRDC01000001.1"/>
</dbReference>
<evidence type="ECO:0000256" key="1">
    <source>
        <dbReference type="ARBA" id="ARBA00001970"/>
    </source>
</evidence>
<dbReference type="Proteomes" id="UP000055702">
    <property type="component" value="Unassembled WGS sequence"/>
</dbReference>
<name>A0A119D0U0_SHEFR</name>
<proteinExistence type="inferred from homology"/>
<evidence type="ECO:0000256" key="2">
    <source>
        <dbReference type="ARBA" id="ARBA00004651"/>
    </source>
</evidence>
<dbReference type="GO" id="GO:0020037">
    <property type="term" value="F:heme binding"/>
    <property type="evidence" value="ECO:0007669"/>
    <property type="project" value="TreeGrafter"/>
</dbReference>
<dbReference type="PANTHER" id="PTHR30529">
    <property type="entry name" value="CYTOCHROME B561"/>
    <property type="match status" value="1"/>
</dbReference>
<protein>
    <submittedName>
        <fullName evidence="15">Cytochrome B</fullName>
    </submittedName>
</protein>
<evidence type="ECO:0000256" key="6">
    <source>
        <dbReference type="ARBA" id="ARBA00022692"/>
    </source>
</evidence>
<comment type="cofactor">
    <cofactor evidence="1">
        <name>heme b</name>
        <dbReference type="ChEBI" id="CHEBI:60344"/>
    </cofactor>
</comment>
<dbReference type="PANTHER" id="PTHR30529:SF1">
    <property type="entry name" value="CYTOCHROME B561 HOMOLOG 2"/>
    <property type="match status" value="1"/>
</dbReference>
<evidence type="ECO:0000313" key="16">
    <source>
        <dbReference type="Proteomes" id="UP000055702"/>
    </source>
</evidence>
<reference evidence="15 16" key="1">
    <citation type="submission" date="2016-01" db="EMBL/GenBank/DDBJ databases">
        <title>Draft genome of the antarctic isolate Shewanella frigidimarina Ag06-30.</title>
        <authorList>
            <person name="Parmeciano Di Noto G."/>
            <person name="Vazquez S."/>
            <person name="Mac Cormack W."/>
            <person name="Iriarte A."/>
            <person name="Quiroga C."/>
        </authorList>
    </citation>
    <scope>NUCLEOTIDE SEQUENCE [LARGE SCALE GENOMIC DNA]</scope>
    <source>
        <strain evidence="15 16">Ag06-30</strain>
    </source>
</reference>
<feature type="transmembrane region" description="Helical" evidence="13">
    <location>
        <begin position="146"/>
        <end position="167"/>
    </location>
</feature>
<keyword evidence="4" id="KW-1003">Cell membrane</keyword>
<evidence type="ECO:0000256" key="12">
    <source>
        <dbReference type="ARBA" id="ARBA00037975"/>
    </source>
</evidence>
<dbReference type="GO" id="GO:0005886">
    <property type="term" value="C:plasma membrane"/>
    <property type="evidence" value="ECO:0007669"/>
    <property type="project" value="UniProtKB-SubCell"/>
</dbReference>
<organism evidence="15">
    <name type="scientific">Shewanella frigidimarina</name>
    <dbReference type="NCBI Taxonomy" id="56812"/>
    <lineage>
        <taxon>Bacteria</taxon>
        <taxon>Pseudomonadati</taxon>
        <taxon>Pseudomonadota</taxon>
        <taxon>Gammaproteobacteria</taxon>
        <taxon>Alteromonadales</taxon>
        <taxon>Shewanellaceae</taxon>
        <taxon>Shewanella</taxon>
    </lineage>
</organism>
<dbReference type="InterPro" id="IPR016174">
    <property type="entry name" value="Di-haem_cyt_TM"/>
</dbReference>
<keyword evidence="5" id="KW-0349">Heme</keyword>
<comment type="caution">
    <text evidence="15">The sequence shown here is derived from an EMBL/GenBank/DDBJ whole genome shotgun (WGS) entry which is preliminary data.</text>
</comment>
<keyword evidence="10" id="KW-0408">Iron</keyword>
<keyword evidence="9 13" id="KW-1133">Transmembrane helix</keyword>
<dbReference type="GO" id="GO:0009055">
    <property type="term" value="F:electron transfer activity"/>
    <property type="evidence" value="ECO:0007669"/>
    <property type="project" value="InterPro"/>
</dbReference>
<dbReference type="Pfam" id="PF01292">
    <property type="entry name" value="Ni_hydr_CYTB"/>
    <property type="match status" value="1"/>
</dbReference>
<feature type="transmembrane region" description="Helical" evidence="13">
    <location>
        <begin position="53"/>
        <end position="71"/>
    </location>
</feature>